<evidence type="ECO:0000313" key="2">
    <source>
        <dbReference type="EMBL" id="KAH7033193.1"/>
    </source>
</evidence>
<dbReference type="EMBL" id="JAGTJQ010000004">
    <property type="protein sequence ID" value="KAH7033193.1"/>
    <property type="molecule type" value="Genomic_DNA"/>
</dbReference>
<proteinExistence type="predicted"/>
<comment type="caution">
    <text evidence="2">The sequence shown here is derived from an EMBL/GenBank/DDBJ whole genome shotgun (WGS) entry which is preliminary data.</text>
</comment>
<evidence type="ECO:0000313" key="3">
    <source>
        <dbReference type="Proteomes" id="UP000756346"/>
    </source>
</evidence>
<dbReference type="Proteomes" id="UP000756346">
    <property type="component" value="Unassembled WGS sequence"/>
</dbReference>
<dbReference type="RefSeq" id="XP_046014025.1">
    <property type="nucleotide sequence ID" value="XM_046156673.1"/>
</dbReference>
<sequence>MALCLRKPPLAGAISASAGDCAVHQTRGTENLLGRTWHKPSAPSRFSKHREHLTLRSSPCGKWHFDKQEHQTRDPAMHDDYINFHPSLLAAMSLESALTGTSKTAEDTKTWGRTQTSRNEQDSGSLQ</sequence>
<feature type="compositionally biased region" description="Polar residues" evidence="1">
    <location>
        <begin position="111"/>
        <end position="127"/>
    </location>
</feature>
<feature type="region of interest" description="Disordered" evidence="1">
    <location>
        <begin position="98"/>
        <end position="127"/>
    </location>
</feature>
<keyword evidence="3" id="KW-1185">Reference proteome</keyword>
<name>A0A9P9BRY0_9PEZI</name>
<protein>
    <submittedName>
        <fullName evidence="2">Uncharacterized protein</fullName>
    </submittedName>
</protein>
<gene>
    <name evidence="2" type="ORF">B0I36DRAFT_348287</name>
</gene>
<accession>A0A9P9BRY0</accession>
<organism evidence="2 3">
    <name type="scientific">Microdochium trichocladiopsis</name>
    <dbReference type="NCBI Taxonomy" id="1682393"/>
    <lineage>
        <taxon>Eukaryota</taxon>
        <taxon>Fungi</taxon>
        <taxon>Dikarya</taxon>
        <taxon>Ascomycota</taxon>
        <taxon>Pezizomycotina</taxon>
        <taxon>Sordariomycetes</taxon>
        <taxon>Xylariomycetidae</taxon>
        <taxon>Xylariales</taxon>
        <taxon>Microdochiaceae</taxon>
        <taxon>Microdochium</taxon>
    </lineage>
</organism>
<evidence type="ECO:0000256" key="1">
    <source>
        <dbReference type="SAM" id="MobiDB-lite"/>
    </source>
</evidence>
<dbReference type="AlphaFoldDB" id="A0A9P9BRY0"/>
<dbReference type="GeneID" id="70186219"/>
<reference evidence="2" key="1">
    <citation type="journal article" date="2021" name="Nat. Commun.">
        <title>Genetic determinants of endophytism in the Arabidopsis root mycobiome.</title>
        <authorList>
            <person name="Mesny F."/>
            <person name="Miyauchi S."/>
            <person name="Thiergart T."/>
            <person name="Pickel B."/>
            <person name="Atanasova L."/>
            <person name="Karlsson M."/>
            <person name="Huettel B."/>
            <person name="Barry K.W."/>
            <person name="Haridas S."/>
            <person name="Chen C."/>
            <person name="Bauer D."/>
            <person name="Andreopoulos W."/>
            <person name="Pangilinan J."/>
            <person name="LaButti K."/>
            <person name="Riley R."/>
            <person name="Lipzen A."/>
            <person name="Clum A."/>
            <person name="Drula E."/>
            <person name="Henrissat B."/>
            <person name="Kohler A."/>
            <person name="Grigoriev I.V."/>
            <person name="Martin F.M."/>
            <person name="Hacquard S."/>
        </authorList>
    </citation>
    <scope>NUCLEOTIDE SEQUENCE</scope>
    <source>
        <strain evidence="2">MPI-CAGE-CH-0230</strain>
    </source>
</reference>